<dbReference type="KEGG" id="bii:BINDI_1309"/>
<dbReference type="Gene3D" id="3.40.50.880">
    <property type="match status" value="1"/>
</dbReference>
<dbReference type="GO" id="GO:0046820">
    <property type="term" value="F:4-amino-4-deoxychorismate synthase activity"/>
    <property type="evidence" value="ECO:0007669"/>
    <property type="project" value="UniProtKB-EC"/>
</dbReference>
<dbReference type="EC" id="2.6.1.85" evidence="3"/>
<dbReference type="CDD" id="cd01743">
    <property type="entry name" value="GATase1_Anthranilate_Synthase"/>
    <property type="match status" value="1"/>
</dbReference>
<dbReference type="OrthoDB" id="9803598at2"/>
<keyword evidence="4" id="KW-1185">Reference proteome</keyword>
<sequence length="196" mass="21294">MRVLLVDAFDSFVYVVKNYVDLLGADTTIVRVNHLAEVDPLTFDAVILGPGPGHPEDCGYLELLDRVAGRKPVFGICLGMQAIAVHAGAQVVRASSRQHGKVSRIRNDGRGCFTGLPDTFEVTRYHSLVADETSVGQVADLEISARSLLDGYVMGLRRGRSLMEGVQFHPESIGSQYGHQVIGNFFREYCGSPAGN</sequence>
<accession>A0A087VW72</accession>
<proteinExistence type="predicted"/>
<name>A0A087VW72_9BIFI</name>
<dbReference type="PRINTS" id="PR00099">
    <property type="entry name" value="CPSGATASE"/>
</dbReference>
<evidence type="ECO:0000256" key="1">
    <source>
        <dbReference type="ARBA" id="ARBA00022962"/>
    </source>
</evidence>
<dbReference type="HOGENOM" id="CLU_014340_1_2_11"/>
<dbReference type="InterPro" id="IPR006221">
    <property type="entry name" value="TrpG/PapA_dom"/>
</dbReference>
<dbReference type="PRINTS" id="PR00096">
    <property type="entry name" value="GATASE"/>
</dbReference>
<evidence type="ECO:0000313" key="4">
    <source>
        <dbReference type="Proteomes" id="UP000028569"/>
    </source>
</evidence>
<dbReference type="InterPro" id="IPR050472">
    <property type="entry name" value="Anth_synth/Amidotransfase"/>
</dbReference>
<dbReference type="Pfam" id="PF00117">
    <property type="entry name" value="GATase"/>
    <property type="match status" value="1"/>
</dbReference>
<dbReference type="GO" id="GO:0005829">
    <property type="term" value="C:cytosol"/>
    <property type="evidence" value="ECO:0007669"/>
    <property type="project" value="TreeGrafter"/>
</dbReference>
<reference evidence="3 4" key="1">
    <citation type="journal article" date="2014" name="Appl. Environ. Microbiol.">
        <title>Genomic encyclopedia of type strains of the genus Bifidobacterium.</title>
        <authorList>
            <person name="Milani C."/>
            <person name="Lugli G.A."/>
            <person name="Duranti S."/>
            <person name="Turroni F."/>
            <person name="Bottacini F."/>
            <person name="Mangifesta M."/>
            <person name="Sanchez B."/>
            <person name="Viappiani A."/>
            <person name="Mancabelli L."/>
            <person name="Taminiau B."/>
            <person name="Delcenserie V."/>
            <person name="Barrangou R."/>
            <person name="Margolles A."/>
            <person name="van Sinderen D."/>
            <person name="Ventura M."/>
        </authorList>
    </citation>
    <scope>NUCLEOTIDE SEQUENCE [LARGE SCALE GENOMIC DNA]</scope>
    <source>
        <strain evidence="3 4">LMG 11587</strain>
    </source>
</reference>
<dbReference type="NCBIfam" id="TIGR00566">
    <property type="entry name" value="trpG_papA"/>
    <property type="match status" value="1"/>
</dbReference>
<gene>
    <name evidence="3" type="ORF">BINDI_1309</name>
</gene>
<dbReference type="InterPro" id="IPR029062">
    <property type="entry name" value="Class_I_gatase-like"/>
</dbReference>
<evidence type="ECO:0000259" key="2">
    <source>
        <dbReference type="Pfam" id="PF00117"/>
    </source>
</evidence>
<dbReference type="RefSeq" id="WP_033491092.1">
    <property type="nucleotide sequence ID" value="NZ_CP006018.1"/>
</dbReference>
<dbReference type="EMBL" id="CP006018">
    <property type="protein sequence ID" value="AIC92563.1"/>
    <property type="molecule type" value="Genomic_DNA"/>
</dbReference>
<dbReference type="PANTHER" id="PTHR43418">
    <property type="entry name" value="MULTIFUNCTIONAL TRYPTOPHAN BIOSYNTHESIS PROTEIN-RELATED"/>
    <property type="match status" value="1"/>
</dbReference>
<dbReference type="SUPFAM" id="SSF52317">
    <property type="entry name" value="Class I glutamine amidotransferase-like"/>
    <property type="match status" value="1"/>
</dbReference>
<dbReference type="PRINTS" id="PR00097">
    <property type="entry name" value="ANTSNTHASEII"/>
</dbReference>
<feature type="domain" description="Glutamine amidotransferase" evidence="2">
    <location>
        <begin position="4"/>
        <end position="188"/>
    </location>
</feature>
<dbReference type="GO" id="GO:0000162">
    <property type="term" value="P:L-tryptophan biosynthetic process"/>
    <property type="evidence" value="ECO:0007669"/>
    <property type="project" value="TreeGrafter"/>
</dbReference>
<dbReference type="Proteomes" id="UP000028569">
    <property type="component" value="Chromosome"/>
</dbReference>
<keyword evidence="3" id="KW-0032">Aminotransferase</keyword>
<protein>
    <submittedName>
        <fullName evidence="3">Anthranilate synthase component II</fullName>
        <ecNumber evidence="3">2.6.1.85</ecNumber>
    </submittedName>
</protein>
<dbReference type="GO" id="GO:0004049">
    <property type="term" value="F:anthranilate synthase activity"/>
    <property type="evidence" value="ECO:0007669"/>
    <property type="project" value="TreeGrafter"/>
</dbReference>
<dbReference type="PANTHER" id="PTHR43418:SF4">
    <property type="entry name" value="MULTIFUNCTIONAL TRYPTOPHAN BIOSYNTHESIS PROTEIN"/>
    <property type="match status" value="1"/>
</dbReference>
<evidence type="ECO:0000313" key="3">
    <source>
        <dbReference type="EMBL" id="AIC92563.1"/>
    </source>
</evidence>
<organism evidence="3 4">
    <name type="scientific">Bifidobacterium [indicum] DSM 20214 = LMG 11587</name>
    <dbReference type="NCBI Taxonomy" id="1341694"/>
    <lineage>
        <taxon>Bacteria</taxon>
        <taxon>Bacillati</taxon>
        <taxon>Actinomycetota</taxon>
        <taxon>Actinomycetes</taxon>
        <taxon>Bifidobacteriales</taxon>
        <taxon>Bifidobacteriaceae</taxon>
        <taxon>Bifidobacterium</taxon>
    </lineage>
</organism>
<keyword evidence="1" id="KW-0315">Glutamine amidotransferase</keyword>
<keyword evidence="3" id="KW-0808">Transferase</keyword>
<dbReference type="AlphaFoldDB" id="A0A087VW72"/>
<dbReference type="PROSITE" id="PS51273">
    <property type="entry name" value="GATASE_TYPE_1"/>
    <property type="match status" value="1"/>
</dbReference>
<dbReference type="InterPro" id="IPR017926">
    <property type="entry name" value="GATASE"/>
</dbReference>